<dbReference type="InterPro" id="IPR015422">
    <property type="entry name" value="PyrdxlP-dep_Trfase_small"/>
</dbReference>
<evidence type="ECO:0000313" key="6">
    <source>
        <dbReference type="EMBL" id="AWK03434.1"/>
    </source>
</evidence>
<dbReference type="OrthoDB" id="9807157at2"/>
<proteinExistence type="inferred from homology"/>
<dbReference type="GO" id="GO:0030170">
    <property type="term" value="F:pyridoxal phosphate binding"/>
    <property type="evidence" value="ECO:0007669"/>
    <property type="project" value="InterPro"/>
</dbReference>
<dbReference type="InterPro" id="IPR004839">
    <property type="entry name" value="Aminotransferase_I/II_large"/>
</dbReference>
<evidence type="ECO:0000259" key="5">
    <source>
        <dbReference type="Pfam" id="PF00155"/>
    </source>
</evidence>
<dbReference type="Gene3D" id="3.40.640.10">
    <property type="entry name" value="Type I PLP-dependent aspartate aminotransferase-like (Major domain)"/>
    <property type="match status" value="1"/>
</dbReference>
<dbReference type="InterPro" id="IPR015421">
    <property type="entry name" value="PyrdxlP-dep_Trfase_major"/>
</dbReference>
<dbReference type="Gene3D" id="3.90.1150.10">
    <property type="entry name" value="Aspartate Aminotransferase, domain 1"/>
    <property type="match status" value="1"/>
</dbReference>
<dbReference type="RefSeq" id="WP_109191006.1">
    <property type="nucleotide sequence ID" value="NZ_CP029255.1"/>
</dbReference>
<dbReference type="GO" id="GO:0016740">
    <property type="term" value="F:transferase activity"/>
    <property type="evidence" value="ECO:0007669"/>
    <property type="project" value="UniProtKB-KW"/>
</dbReference>
<dbReference type="InterPro" id="IPR015424">
    <property type="entry name" value="PyrdxlP-dep_Trfase"/>
</dbReference>
<feature type="domain" description="Aminotransferase class I/classII large" evidence="5">
    <location>
        <begin position="30"/>
        <end position="373"/>
    </location>
</feature>
<dbReference type="Proteomes" id="UP000245250">
    <property type="component" value="Chromosome"/>
</dbReference>
<dbReference type="PANTHER" id="PTHR13693:SF77">
    <property type="entry name" value="8-AMINO-7-OXONONANOATE SYNTHASE"/>
    <property type="match status" value="1"/>
</dbReference>
<evidence type="ECO:0000256" key="1">
    <source>
        <dbReference type="ARBA" id="ARBA00001933"/>
    </source>
</evidence>
<dbReference type="AlphaFoldDB" id="A0A2S1YH96"/>
<evidence type="ECO:0000313" key="7">
    <source>
        <dbReference type="Proteomes" id="UP000245250"/>
    </source>
</evidence>
<name>A0A2S1YH96_9FLAO</name>
<dbReference type="KEGG" id="fcr:HYN56_04040"/>
<dbReference type="Pfam" id="PF00155">
    <property type="entry name" value="Aminotran_1_2"/>
    <property type="match status" value="1"/>
</dbReference>
<accession>A0A2S1YH96</accession>
<dbReference type="GO" id="GO:0009102">
    <property type="term" value="P:biotin biosynthetic process"/>
    <property type="evidence" value="ECO:0007669"/>
    <property type="project" value="TreeGrafter"/>
</dbReference>
<keyword evidence="3" id="KW-0808">Transferase</keyword>
<evidence type="ECO:0000256" key="3">
    <source>
        <dbReference type="ARBA" id="ARBA00022679"/>
    </source>
</evidence>
<evidence type="ECO:0000256" key="2">
    <source>
        <dbReference type="ARBA" id="ARBA00010008"/>
    </source>
</evidence>
<evidence type="ECO:0000256" key="4">
    <source>
        <dbReference type="ARBA" id="ARBA00022898"/>
    </source>
</evidence>
<dbReference type="EMBL" id="CP029255">
    <property type="protein sequence ID" value="AWK03434.1"/>
    <property type="molecule type" value="Genomic_DNA"/>
</dbReference>
<protein>
    <submittedName>
        <fullName evidence="6">8-amino-7-oxononanoate synthase</fullName>
    </submittedName>
</protein>
<comment type="similarity">
    <text evidence="2">Belongs to the class-II pyridoxal-phosphate-dependent aminotransferase family. BioF subfamily.</text>
</comment>
<dbReference type="SUPFAM" id="SSF53383">
    <property type="entry name" value="PLP-dependent transferases"/>
    <property type="match status" value="1"/>
</dbReference>
<organism evidence="6 7">
    <name type="scientific">Flavobacterium crocinum</name>
    <dbReference type="NCBI Taxonomy" id="2183896"/>
    <lineage>
        <taxon>Bacteria</taxon>
        <taxon>Pseudomonadati</taxon>
        <taxon>Bacteroidota</taxon>
        <taxon>Flavobacteriia</taxon>
        <taxon>Flavobacteriales</taxon>
        <taxon>Flavobacteriaceae</taxon>
        <taxon>Flavobacterium</taxon>
    </lineage>
</organism>
<dbReference type="InterPro" id="IPR050087">
    <property type="entry name" value="AON_synthase_class-II"/>
</dbReference>
<comment type="cofactor">
    <cofactor evidence="1">
        <name>pyridoxal 5'-phosphate</name>
        <dbReference type="ChEBI" id="CHEBI:597326"/>
    </cofactor>
</comment>
<dbReference type="PANTHER" id="PTHR13693">
    <property type="entry name" value="CLASS II AMINOTRANSFERASE/8-AMINO-7-OXONONANOATE SYNTHASE"/>
    <property type="match status" value="1"/>
</dbReference>
<keyword evidence="7" id="KW-1185">Reference proteome</keyword>
<keyword evidence="4" id="KW-0663">Pyridoxal phosphate</keyword>
<sequence length="394" mass="44847">MKLPENLNQKLENYKQCNSFQKLPVFNNPVDFASDDYIGFSKSEIIFKHVHAYLVENEIFQNGATGSRLISGNHSLYQIAENFIADFHEVEAALIVNSDYDASVGFFEALAQENDVILYDELCHALIKDGIEMSKAKSFQFIHNDAEDLEQFILKFPNTNIYIVTESVFSLDGDSPNLEELIKLSEKYNCYLIVEESSALGVFGEKGEGLIQYLQLHNSVFARIISFGKGLGCYGSVILGSEELKEYLVNFSENLIQSTALSPHSVATIFTAYQQLKIENEAIKELRQNIVFFNQQKNLLGLKPMFVHSKSAIHSAIMPGCDTIKELAEELQNKGFDVQSIFSPLVPEGQERLRLCLHSYNSQEEISRILEFIRNFIFYYTDKTDLNRFLQIIV</sequence>
<reference evidence="6 7" key="1">
    <citation type="submission" date="2018-05" db="EMBL/GenBank/DDBJ databases">
        <title>Genome sequencing of Flavobacterium sp. HYN0056.</title>
        <authorList>
            <person name="Yi H."/>
            <person name="Baek C."/>
        </authorList>
    </citation>
    <scope>NUCLEOTIDE SEQUENCE [LARGE SCALE GENOMIC DNA]</scope>
    <source>
        <strain evidence="6 7">HYN0056</strain>
    </source>
</reference>
<gene>
    <name evidence="6" type="ORF">HYN56_04040</name>
</gene>